<dbReference type="OrthoDB" id="9802248at2"/>
<dbReference type="InParanoid" id="A0A0D2JUP6"/>
<evidence type="ECO:0000313" key="3">
    <source>
        <dbReference type="Proteomes" id="UP000032233"/>
    </source>
</evidence>
<name>A0A0D2JUP6_9BACT</name>
<dbReference type="AlphaFoldDB" id="A0A0D2JUP6"/>
<comment type="caution">
    <text evidence="2">The sequence shown here is derived from an EMBL/GenBank/DDBJ whole genome shotgun (WGS) entry which is preliminary data.</text>
</comment>
<gene>
    <name evidence="2" type="ORF">X474_14730</name>
</gene>
<dbReference type="InterPro" id="IPR036866">
    <property type="entry name" value="RibonucZ/Hydroxyglut_hydro"/>
</dbReference>
<dbReference type="STRING" id="1429043.X474_14730"/>
<sequence>MTEKQALAKNVWRLGNHHIAAFFIKGSHGQALFEVGVGATAPLILKQMQEVGLDPEKPLYLIVSHSHADHSCGQAGLLKTLSGAILVMTEPCLKHLGKPAVARHFKEEDDFTTRALGLSNAADPLPLLPRPVSITRSGERLDLGGISLEFLSAQGHAPGGIMAWIPEKGVALCSDSAGFLNNSGQIFPLFFVSYKVYMEELQAIAKLNPQVVALGHQAWFKGKKAGEYLETVRQEMEQVRQGIRDRKLRGILDQDQAREMANSYYQGELTIYRKRGIYICCDLLVKRALEDQPIEPGPP</sequence>
<dbReference type="Gene3D" id="3.60.15.10">
    <property type="entry name" value="Ribonuclease Z/Hydroxyacylglutathione hydrolase-like"/>
    <property type="match status" value="1"/>
</dbReference>
<evidence type="ECO:0000313" key="2">
    <source>
        <dbReference type="EMBL" id="KIX13255.1"/>
    </source>
</evidence>
<accession>A0A0D2JUP6</accession>
<dbReference type="Proteomes" id="UP000032233">
    <property type="component" value="Unassembled WGS sequence"/>
</dbReference>
<feature type="domain" description="Metallo-beta-lactamase" evidence="1">
    <location>
        <begin position="18"/>
        <end position="216"/>
    </location>
</feature>
<reference evidence="2 3" key="1">
    <citation type="submission" date="2013-11" db="EMBL/GenBank/DDBJ databases">
        <title>Metagenomic analysis of a methanogenic consortium involved in long chain n-alkane degradation.</title>
        <authorList>
            <person name="Davidova I.A."/>
            <person name="Callaghan A.V."/>
            <person name="Wawrik B."/>
            <person name="Pruitt S."/>
            <person name="Marks C."/>
            <person name="Duncan K.E."/>
            <person name="Suflita J.M."/>
        </authorList>
    </citation>
    <scope>NUCLEOTIDE SEQUENCE [LARGE SCALE GENOMIC DNA]</scope>
    <source>
        <strain evidence="2 3">SPR</strain>
    </source>
</reference>
<dbReference type="RefSeq" id="WP_044349555.1">
    <property type="nucleotide sequence ID" value="NZ_AZAC01000017.1"/>
</dbReference>
<dbReference type="InterPro" id="IPR050855">
    <property type="entry name" value="NDM-1-like"/>
</dbReference>
<protein>
    <recommendedName>
        <fullName evidence="1">Metallo-beta-lactamase domain-containing protein</fullName>
    </recommendedName>
</protein>
<organism evidence="2 3">
    <name type="scientific">Dethiosulfatarculus sandiegensis</name>
    <dbReference type="NCBI Taxonomy" id="1429043"/>
    <lineage>
        <taxon>Bacteria</taxon>
        <taxon>Pseudomonadati</taxon>
        <taxon>Thermodesulfobacteriota</taxon>
        <taxon>Desulfarculia</taxon>
        <taxon>Desulfarculales</taxon>
        <taxon>Desulfarculaceae</taxon>
        <taxon>Dethiosulfatarculus</taxon>
    </lineage>
</organism>
<dbReference type="SUPFAM" id="SSF56281">
    <property type="entry name" value="Metallo-hydrolase/oxidoreductase"/>
    <property type="match status" value="1"/>
</dbReference>
<dbReference type="Pfam" id="PF00753">
    <property type="entry name" value="Lactamase_B"/>
    <property type="match status" value="1"/>
</dbReference>
<dbReference type="PANTHER" id="PTHR42951">
    <property type="entry name" value="METALLO-BETA-LACTAMASE DOMAIN-CONTAINING"/>
    <property type="match status" value="1"/>
</dbReference>
<dbReference type="InterPro" id="IPR001279">
    <property type="entry name" value="Metallo-B-lactamas"/>
</dbReference>
<proteinExistence type="predicted"/>
<dbReference type="SMART" id="SM00849">
    <property type="entry name" value="Lactamase_B"/>
    <property type="match status" value="1"/>
</dbReference>
<keyword evidence="3" id="KW-1185">Reference proteome</keyword>
<dbReference type="EMBL" id="AZAC01000017">
    <property type="protein sequence ID" value="KIX13255.1"/>
    <property type="molecule type" value="Genomic_DNA"/>
</dbReference>
<evidence type="ECO:0000259" key="1">
    <source>
        <dbReference type="SMART" id="SM00849"/>
    </source>
</evidence>